<keyword evidence="10" id="KW-0862">Zinc</keyword>
<name>A0A1M5VXQ2_9FLAO</name>
<dbReference type="PANTHER" id="PTHR11533:SF174">
    <property type="entry name" value="PUROMYCIN-SENSITIVE AMINOPEPTIDASE-RELATED"/>
    <property type="match status" value="1"/>
</dbReference>
<evidence type="ECO:0000256" key="6">
    <source>
        <dbReference type="ARBA" id="ARBA00022438"/>
    </source>
</evidence>
<dbReference type="InterPro" id="IPR014782">
    <property type="entry name" value="Peptidase_M1_dom"/>
</dbReference>
<evidence type="ECO:0000256" key="10">
    <source>
        <dbReference type="ARBA" id="ARBA00022833"/>
    </source>
</evidence>
<dbReference type="Proteomes" id="UP000290037">
    <property type="component" value="Unassembled WGS sequence"/>
</dbReference>
<dbReference type="RefSeq" id="WP_072980954.1">
    <property type="nucleotide sequence ID" value="NZ_FQXT01000002.1"/>
</dbReference>
<dbReference type="Proteomes" id="UP000184240">
    <property type="component" value="Unassembled WGS sequence"/>
</dbReference>
<dbReference type="EMBL" id="FQXT01000002">
    <property type="protein sequence ID" value="SHH80016.1"/>
    <property type="molecule type" value="Genomic_DNA"/>
</dbReference>
<keyword evidence="7" id="KW-0645">Protease</keyword>
<dbReference type="SUPFAM" id="SSF55486">
    <property type="entry name" value="Metalloproteases ('zincins'), catalytic domain"/>
    <property type="match status" value="1"/>
</dbReference>
<dbReference type="GO" id="GO:0043171">
    <property type="term" value="P:peptide catabolic process"/>
    <property type="evidence" value="ECO:0007669"/>
    <property type="project" value="TreeGrafter"/>
</dbReference>
<protein>
    <recommendedName>
        <fullName evidence="5">Aminopeptidase N</fullName>
        <ecNumber evidence="4">3.4.11.2</ecNumber>
    </recommendedName>
</protein>
<dbReference type="GO" id="GO:0006508">
    <property type="term" value="P:proteolysis"/>
    <property type="evidence" value="ECO:0007669"/>
    <property type="project" value="UniProtKB-KW"/>
</dbReference>
<keyword evidence="11" id="KW-0482">Metalloprotease</keyword>
<evidence type="ECO:0000313" key="14">
    <source>
        <dbReference type="EMBL" id="RXG31114.1"/>
    </source>
</evidence>
<evidence type="ECO:0000256" key="8">
    <source>
        <dbReference type="ARBA" id="ARBA00022723"/>
    </source>
</evidence>
<dbReference type="EMBL" id="QOVN01000001">
    <property type="protein sequence ID" value="RXG31114.1"/>
    <property type="molecule type" value="Genomic_DNA"/>
</dbReference>
<evidence type="ECO:0000256" key="5">
    <source>
        <dbReference type="ARBA" id="ARBA00015611"/>
    </source>
</evidence>
<gene>
    <name evidence="14" type="ORF">DSM01_251</name>
    <name evidence="15" type="ORF">SAMN04487999_0958</name>
</gene>
<dbReference type="InterPro" id="IPR050344">
    <property type="entry name" value="Peptidase_M1_aminopeptidases"/>
</dbReference>
<keyword evidence="6 15" id="KW-0031">Aminopeptidase</keyword>
<dbReference type="PANTHER" id="PTHR11533">
    <property type="entry name" value="PROTEASE M1 ZINC METALLOPROTEASE"/>
    <property type="match status" value="1"/>
</dbReference>
<proteinExistence type="inferred from homology"/>
<dbReference type="PROSITE" id="PS51257">
    <property type="entry name" value="PROKAR_LIPOPROTEIN"/>
    <property type="match status" value="1"/>
</dbReference>
<dbReference type="GO" id="GO:0005737">
    <property type="term" value="C:cytoplasm"/>
    <property type="evidence" value="ECO:0007669"/>
    <property type="project" value="TreeGrafter"/>
</dbReference>
<reference evidence="14 17" key="3">
    <citation type="submission" date="2018-07" db="EMBL/GenBank/DDBJ databases">
        <title>Leeuwenhoekiella genomics.</title>
        <authorList>
            <person name="Tahon G."/>
            <person name="Willems A."/>
        </authorList>
    </citation>
    <scope>NUCLEOTIDE SEQUENCE [LARGE SCALE GENOMIC DNA]</scope>
    <source>
        <strain evidence="14 17">LMG 24856</strain>
    </source>
</reference>
<dbReference type="PRINTS" id="PR00756">
    <property type="entry name" value="ALADIPTASE"/>
</dbReference>
<evidence type="ECO:0000256" key="9">
    <source>
        <dbReference type="ARBA" id="ARBA00022801"/>
    </source>
</evidence>
<dbReference type="InterPro" id="IPR045357">
    <property type="entry name" value="Aminopeptidase_N-like_N"/>
</dbReference>
<evidence type="ECO:0000259" key="12">
    <source>
        <dbReference type="Pfam" id="PF01433"/>
    </source>
</evidence>
<keyword evidence="9" id="KW-0378">Hydrolase</keyword>
<evidence type="ECO:0000256" key="11">
    <source>
        <dbReference type="ARBA" id="ARBA00023049"/>
    </source>
</evidence>
<dbReference type="Gene3D" id="1.10.390.10">
    <property type="entry name" value="Neutral Protease Domain 2"/>
    <property type="match status" value="1"/>
</dbReference>
<reference evidence="15" key="2">
    <citation type="submission" date="2016-11" db="EMBL/GenBank/DDBJ databases">
        <authorList>
            <person name="Jaros S."/>
            <person name="Januszkiewicz K."/>
            <person name="Wedrychowicz H."/>
        </authorList>
    </citation>
    <scope>NUCLEOTIDE SEQUENCE [LARGE SCALE GENOMIC DNA]</scope>
    <source>
        <strain evidence="15">DSM 19859</strain>
    </source>
</reference>
<dbReference type="GO" id="GO:0016285">
    <property type="term" value="F:alanyl aminopeptidase activity"/>
    <property type="evidence" value="ECO:0007669"/>
    <property type="project" value="UniProtKB-EC"/>
</dbReference>
<evidence type="ECO:0000313" key="16">
    <source>
        <dbReference type="Proteomes" id="UP000184240"/>
    </source>
</evidence>
<dbReference type="Pfam" id="PF17900">
    <property type="entry name" value="Peptidase_M1_N"/>
    <property type="match status" value="1"/>
</dbReference>
<keyword evidence="17" id="KW-1185">Reference proteome</keyword>
<dbReference type="InterPro" id="IPR027268">
    <property type="entry name" value="Peptidase_M4/M1_CTD_sf"/>
</dbReference>
<evidence type="ECO:0000259" key="13">
    <source>
        <dbReference type="Pfam" id="PF17900"/>
    </source>
</evidence>
<evidence type="ECO:0000256" key="7">
    <source>
        <dbReference type="ARBA" id="ARBA00022670"/>
    </source>
</evidence>
<dbReference type="OrthoDB" id="100605at2"/>
<dbReference type="CDD" id="cd09602">
    <property type="entry name" value="M1_APN"/>
    <property type="match status" value="1"/>
</dbReference>
<dbReference type="SUPFAM" id="SSF63737">
    <property type="entry name" value="Leukotriene A4 hydrolase N-terminal domain"/>
    <property type="match status" value="1"/>
</dbReference>
<comment type="similarity">
    <text evidence="3">Belongs to the peptidase M1 family.</text>
</comment>
<feature type="domain" description="Peptidase M1 membrane alanine aminopeptidase" evidence="12">
    <location>
        <begin position="249"/>
        <end position="462"/>
    </location>
</feature>
<organism evidence="15 16">
    <name type="scientific">Leeuwenhoekiella palythoae</name>
    <dbReference type="NCBI Taxonomy" id="573501"/>
    <lineage>
        <taxon>Bacteria</taxon>
        <taxon>Pseudomonadati</taxon>
        <taxon>Bacteroidota</taxon>
        <taxon>Flavobacteriia</taxon>
        <taxon>Flavobacteriales</taxon>
        <taxon>Flavobacteriaceae</taxon>
        <taxon>Leeuwenhoekiella</taxon>
    </lineage>
</organism>
<dbReference type="Pfam" id="PF01433">
    <property type="entry name" value="Peptidase_M1"/>
    <property type="match status" value="1"/>
</dbReference>
<evidence type="ECO:0000313" key="17">
    <source>
        <dbReference type="Proteomes" id="UP000290037"/>
    </source>
</evidence>
<dbReference type="EC" id="3.4.11.2" evidence="4"/>
<comment type="catalytic activity">
    <reaction evidence="1">
        <text>Release of an N-terminal amino acid, Xaa-|-Yaa- from a peptide, amide or arylamide. Xaa is preferably Ala, but may be most amino acids including Pro (slow action). When a terminal hydrophobic residue is followed by a prolyl residue, the two may be released as an intact Xaa-Pro dipeptide.</text>
        <dbReference type="EC" id="3.4.11.2"/>
    </reaction>
</comment>
<dbReference type="GO" id="GO:0008270">
    <property type="term" value="F:zinc ion binding"/>
    <property type="evidence" value="ECO:0007669"/>
    <property type="project" value="InterPro"/>
</dbReference>
<accession>A0A1M5VXQ2</accession>
<evidence type="ECO:0000256" key="2">
    <source>
        <dbReference type="ARBA" id="ARBA00001947"/>
    </source>
</evidence>
<comment type="cofactor">
    <cofactor evidence="2">
        <name>Zn(2+)</name>
        <dbReference type="ChEBI" id="CHEBI:29105"/>
    </cofactor>
</comment>
<evidence type="ECO:0000256" key="1">
    <source>
        <dbReference type="ARBA" id="ARBA00000098"/>
    </source>
</evidence>
<evidence type="ECO:0000256" key="4">
    <source>
        <dbReference type="ARBA" id="ARBA00012564"/>
    </source>
</evidence>
<evidence type="ECO:0000256" key="3">
    <source>
        <dbReference type="ARBA" id="ARBA00010136"/>
    </source>
</evidence>
<dbReference type="InterPro" id="IPR042097">
    <property type="entry name" value="Aminopeptidase_N-like_N_sf"/>
</dbReference>
<sequence>MTTRVFVSILVLSLFSCKPSTEDYNLLSTGISRELADFRKQQLSDIVYDLNFSIPEKLEDSIPASLDLTLTIHDSSQPLYLDFNVEKGHVSNVIANTEAIDIIHEQEHVIIPSEYLKEGKNHIEIAFTAGEQSLNRNEDFLYTLLVPDRASTLFPCFDQPNVKATYNLSITAPQDWEVLAGAPEQEQSKNGNFITHTFATSDLMSTYLFSFVAGKFKTATKDLSGFDMKLLYRETDSTKVQSSLDPIFELHKGAVDYLEDYTAYSFPFQKLDFATIPIFQYGGMEHVGAIQYRESTLFLDQTATESQLLSRAKLIAHETSHMWFGDLVTMNWFNDVWMKEVFANFMADKIVNPEFPEVNHDLLFVLSHYPSAYGEDRTKGANPIRQELDNLKNAGSLYGGIIYHKAPIMMRQLELATGKKAFQEGIQEYIKTYAYDNAVWDDLVSILDTKTNLDLKKWSEVWVNQSSRPVFSEEITYDAQNTIEKLQLIQSAEDGSAKIWPQTFKIGLVYADSTHILTAAFKEKRLLLEGAQGLPKPQQIIYNYDGMGYGIFPQKDDLLQSLPQVQDEVARGYSYINVHENLLNAGLNPISVFELYKKGLVNEKNALILNRISSQMQNLYWTYLTDIQRESHQKELEDLVYNQLQQALPANIKKTFFGLFESIAYSPSGKDRLYAIWNKETQINNLKLNEDDYTGIAMQLALFGHEHTDIILKEAAAAITNPDKKRRFEFLQPTLSSDESTRANFVNSLQDAKNREKESWVLSALGYINHPLRQESGLKHLKTSLELLEEIQLTGDIFFPKNWLNATIGRYSSAEAYTIRENYLKAHPDLNKVLKNKLLQATDDLERVHVMQASLEN</sequence>
<evidence type="ECO:0000313" key="15">
    <source>
        <dbReference type="EMBL" id="SHH80016.1"/>
    </source>
</evidence>
<reference evidence="16" key="1">
    <citation type="submission" date="2016-11" db="EMBL/GenBank/DDBJ databases">
        <authorList>
            <person name="Varghese N."/>
            <person name="Submissions S."/>
        </authorList>
    </citation>
    <scope>NUCLEOTIDE SEQUENCE [LARGE SCALE GENOMIC DNA]</scope>
    <source>
        <strain evidence="16">DSM 19859</strain>
    </source>
</reference>
<feature type="domain" description="Aminopeptidase N-like N-terminal" evidence="13">
    <location>
        <begin position="116"/>
        <end position="208"/>
    </location>
</feature>
<keyword evidence="8" id="KW-0479">Metal-binding</keyword>
<dbReference type="GO" id="GO:0042277">
    <property type="term" value="F:peptide binding"/>
    <property type="evidence" value="ECO:0007669"/>
    <property type="project" value="TreeGrafter"/>
</dbReference>
<dbReference type="Gene3D" id="2.60.40.1730">
    <property type="entry name" value="tricorn interacting facor f3 domain"/>
    <property type="match status" value="1"/>
</dbReference>
<dbReference type="AlphaFoldDB" id="A0A1M5VXQ2"/>
<dbReference type="GO" id="GO:0005615">
    <property type="term" value="C:extracellular space"/>
    <property type="evidence" value="ECO:0007669"/>
    <property type="project" value="TreeGrafter"/>
</dbReference>
<dbReference type="STRING" id="573501.SAMN04487999_0958"/>
<dbReference type="GO" id="GO:0070006">
    <property type="term" value="F:metalloaminopeptidase activity"/>
    <property type="evidence" value="ECO:0007669"/>
    <property type="project" value="TreeGrafter"/>
</dbReference>
<dbReference type="GO" id="GO:0016020">
    <property type="term" value="C:membrane"/>
    <property type="evidence" value="ECO:0007669"/>
    <property type="project" value="TreeGrafter"/>
</dbReference>
<dbReference type="InterPro" id="IPR001930">
    <property type="entry name" value="Peptidase_M1"/>
</dbReference>